<dbReference type="Proteomes" id="UP000784294">
    <property type="component" value="Unassembled WGS sequence"/>
</dbReference>
<dbReference type="InterPro" id="IPR011990">
    <property type="entry name" value="TPR-like_helical_dom_sf"/>
</dbReference>
<evidence type="ECO:0008006" key="5">
    <source>
        <dbReference type="Google" id="ProtNLM"/>
    </source>
</evidence>
<dbReference type="EMBL" id="CAAALY010246780">
    <property type="protein sequence ID" value="VEL33987.1"/>
    <property type="molecule type" value="Genomic_DNA"/>
</dbReference>
<sequence>MYLYGLGVTSDWCSALLCLSDASRRGSIQAQGNLVYLFYKRKLYTQAANLASKLVNYTESEMETCCYQSDSLHKFAKRGVATAAFILGCCLDRGVGIRKDRQQAEKMYQLVSLI</sequence>
<accession>A0A448XD18</accession>
<gene>
    <name evidence="3" type="ORF">PXEA_LOCUS27427</name>
</gene>
<keyword evidence="1" id="KW-0677">Repeat</keyword>
<dbReference type="Gene3D" id="1.25.40.10">
    <property type="entry name" value="Tetratricopeptide repeat domain"/>
    <property type="match status" value="1"/>
</dbReference>
<evidence type="ECO:0000313" key="4">
    <source>
        <dbReference type="Proteomes" id="UP000784294"/>
    </source>
</evidence>
<protein>
    <recommendedName>
        <fullName evidence="5">Rapsyn myristoylation/linker region N-terminal domain-containing protein</fullName>
    </recommendedName>
</protein>
<dbReference type="PANTHER" id="PTHR44554">
    <property type="entry name" value="LRP2-BINDING PROTEIN"/>
    <property type="match status" value="1"/>
</dbReference>
<dbReference type="InterPro" id="IPR052323">
    <property type="entry name" value="LRP2-binding"/>
</dbReference>
<comment type="caution">
    <text evidence="3">The sequence shown here is derived from an EMBL/GenBank/DDBJ whole genome shotgun (WGS) entry which is preliminary data.</text>
</comment>
<evidence type="ECO:0000256" key="2">
    <source>
        <dbReference type="ARBA" id="ARBA00022803"/>
    </source>
</evidence>
<evidence type="ECO:0000256" key="1">
    <source>
        <dbReference type="ARBA" id="ARBA00022737"/>
    </source>
</evidence>
<dbReference type="SUPFAM" id="SSF81901">
    <property type="entry name" value="HCP-like"/>
    <property type="match status" value="1"/>
</dbReference>
<organism evidence="3 4">
    <name type="scientific">Protopolystoma xenopodis</name>
    <dbReference type="NCBI Taxonomy" id="117903"/>
    <lineage>
        <taxon>Eukaryota</taxon>
        <taxon>Metazoa</taxon>
        <taxon>Spiralia</taxon>
        <taxon>Lophotrochozoa</taxon>
        <taxon>Platyhelminthes</taxon>
        <taxon>Monogenea</taxon>
        <taxon>Polyopisthocotylea</taxon>
        <taxon>Polystomatidea</taxon>
        <taxon>Polystomatidae</taxon>
        <taxon>Protopolystoma</taxon>
    </lineage>
</organism>
<dbReference type="AlphaFoldDB" id="A0A448XD18"/>
<name>A0A448XD18_9PLAT</name>
<evidence type="ECO:0000313" key="3">
    <source>
        <dbReference type="EMBL" id="VEL33987.1"/>
    </source>
</evidence>
<dbReference type="OrthoDB" id="2384430at2759"/>
<keyword evidence="2" id="KW-0802">TPR repeat</keyword>
<dbReference type="PANTHER" id="PTHR44554:SF1">
    <property type="entry name" value="LRP2-BINDING PROTEIN"/>
    <property type="match status" value="1"/>
</dbReference>
<keyword evidence="4" id="KW-1185">Reference proteome</keyword>
<reference evidence="3" key="1">
    <citation type="submission" date="2018-11" db="EMBL/GenBank/DDBJ databases">
        <authorList>
            <consortium name="Pathogen Informatics"/>
        </authorList>
    </citation>
    <scope>NUCLEOTIDE SEQUENCE</scope>
</reference>
<proteinExistence type="predicted"/>